<dbReference type="EMBL" id="VDMN01000001">
    <property type="protein sequence ID" value="TNM64983.1"/>
    <property type="molecule type" value="Genomic_DNA"/>
</dbReference>
<dbReference type="PANTHER" id="PTHR43798:SF31">
    <property type="entry name" value="AB HYDROLASE SUPERFAMILY PROTEIN YCLE"/>
    <property type="match status" value="1"/>
</dbReference>
<dbReference type="InterPro" id="IPR029058">
    <property type="entry name" value="AB_hydrolase_fold"/>
</dbReference>
<evidence type="ECO:0000256" key="1">
    <source>
        <dbReference type="ARBA" id="ARBA00022801"/>
    </source>
</evidence>
<keyword evidence="1 3" id="KW-0378">Hydrolase</keyword>
<protein>
    <submittedName>
        <fullName evidence="3">Alpha/beta hydrolase</fullName>
    </submittedName>
</protein>
<dbReference type="Proteomes" id="UP000311605">
    <property type="component" value="Unassembled WGS sequence"/>
</dbReference>
<organism evidence="3 4">
    <name type="scientific">Aliirhizobium smilacinae</name>
    <dbReference type="NCBI Taxonomy" id="1395944"/>
    <lineage>
        <taxon>Bacteria</taxon>
        <taxon>Pseudomonadati</taxon>
        <taxon>Pseudomonadota</taxon>
        <taxon>Alphaproteobacteria</taxon>
        <taxon>Hyphomicrobiales</taxon>
        <taxon>Rhizobiaceae</taxon>
        <taxon>Aliirhizobium</taxon>
    </lineage>
</organism>
<dbReference type="SUPFAM" id="SSF53474">
    <property type="entry name" value="alpha/beta-Hydrolases"/>
    <property type="match status" value="1"/>
</dbReference>
<accession>A0A5C4XNB9</accession>
<sequence length="272" mass="29232">MEKQTVIETSHGRVAITDVGGAGTPLLMLHCNSGCKEMFEFQKQALAGTRRLVSVDLPGHGASSDALDPRRTYCFGGYAEAIVEVLAKIGIAKVAILGHSLGGHIALDLVARLNDVAGVMVFGTPPIPPGPEGAQLGFLPNPEMTYTGNPILTDQQVEGVVAMALGPGAERDLFYTSAVRRTDGRSRQYMVDAVLAGTQLDQRDLVQRSTVPLAIVNGADDPVINLDYIDSLNYGQLWTDRPLRLAGAGHGPHWMQHHIFNEMLQSFLGTLH</sequence>
<dbReference type="GO" id="GO:0016020">
    <property type="term" value="C:membrane"/>
    <property type="evidence" value="ECO:0007669"/>
    <property type="project" value="TreeGrafter"/>
</dbReference>
<name>A0A5C4XNB9_9HYPH</name>
<dbReference type="OrthoDB" id="9804723at2"/>
<dbReference type="PANTHER" id="PTHR43798">
    <property type="entry name" value="MONOACYLGLYCEROL LIPASE"/>
    <property type="match status" value="1"/>
</dbReference>
<dbReference type="Pfam" id="PF00561">
    <property type="entry name" value="Abhydrolase_1"/>
    <property type="match status" value="1"/>
</dbReference>
<dbReference type="GO" id="GO:0016787">
    <property type="term" value="F:hydrolase activity"/>
    <property type="evidence" value="ECO:0007669"/>
    <property type="project" value="UniProtKB-KW"/>
</dbReference>
<gene>
    <name evidence="3" type="ORF">FHP24_01385</name>
</gene>
<keyword evidence="4" id="KW-1185">Reference proteome</keyword>
<dbReference type="AlphaFoldDB" id="A0A5C4XNB9"/>
<evidence type="ECO:0000313" key="3">
    <source>
        <dbReference type="EMBL" id="TNM64983.1"/>
    </source>
</evidence>
<dbReference type="PRINTS" id="PR00111">
    <property type="entry name" value="ABHYDROLASE"/>
</dbReference>
<dbReference type="InterPro" id="IPR050266">
    <property type="entry name" value="AB_hydrolase_sf"/>
</dbReference>
<feature type="domain" description="AB hydrolase-1" evidence="2">
    <location>
        <begin position="25"/>
        <end position="254"/>
    </location>
</feature>
<proteinExistence type="predicted"/>
<dbReference type="Gene3D" id="3.40.50.1820">
    <property type="entry name" value="alpha/beta hydrolase"/>
    <property type="match status" value="1"/>
</dbReference>
<evidence type="ECO:0000313" key="4">
    <source>
        <dbReference type="Proteomes" id="UP000311605"/>
    </source>
</evidence>
<dbReference type="RefSeq" id="WP_139671843.1">
    <property type="nucleotide sequence ID" value="NZ_VDMN01000001.1"/>
</dbReference>
<evidence type="ECO:0000259" key="2">
    <source>
        <dbReference type="Pfam" id="PF00561"/>
    </source>
</evidence>
<comment type="caution">
    <text evidence="3">The sequence shown here is derived from an EMBL/GenBank/DDBJ whole genome shotgun (WGS) entry which is preliminary data.</text>
</comment>
<reference evidence="3 4" key="1">
    <citation type="submission" date="2019-06" db="EMBL/GenBank/DDBJ databases">
        <title>The draft genome of Rhizobium smilacinae PTYR-5.</title>
        <authorList>
            <person name="Liu L."/>
            <person name="Li L."/>
            <person name="Zhang X."/>
        </authorList>
    </citation>
    <scope>NUCLEOTIDE SEQUENCE [LARGE SCALE GENOMIC DNA]</scope>
    <source>
        <strain evidence="3 4">PTYR-5</strain>
    </source>
</reference>
<dbReference type="InterPro" id="IPR000073">
    <property type="entry name" value="AB_hydrolase_1"/>
</dbReference>